<protein>
    <recommendedName>
        <fullName evidence="13">Acyl-coenzyme A oxidase</fullName>
    </recommendedName>
</protein>
<dbReference type="SUPFAM" id="SSF56645">
    <property type="entry name" value="Acyl-CoA dehydrogenase NM domain-like"/>
    <property type="match status" value="1"/>
</dbReference>
<name>A0A1I8AU42_9BILA</name>
<keyword evidence="6" id="KW-0547">Nucleotide-binding</keyword>
<dbReference type="GO" id="GO:0005504">
    <property type="term" value="F:fatty acid binding"/>
    <property type="evidence" value="ECO:0007669"/>
    <property type="project" value="TreeGrafter"/>
</dbReference>
<dbReference type="Proteomes" id="UP000095287">
    <property type="component" value="Unplaced"/>
</dbReference>
<dbReference type="GO" id="GO:1904070">
    <property type="term" value="P:ascaroside biosynthetic process"/>
    <property type="evidence" value="ECO:0007669"/>
    <property type="project" value="TreeGrafter"/>
</dbReference>
<dbReference type="InterPro" id="IPR029320">
    <property type="entry name" value="Acyl-CoA_ox_N"/>
</dbReference>
<dbReference type="InterPro" id="IPR009100">
    <property type="entry name" value="AcylCoA_DH/oxidase_NM_dom_sf"/>
</dbReference>
<evidence type="ECO:0000256" key="9">
    <source>
        <dbReference type="ARBA" id="ARBA00022840"/>
    </source>
</evidence>
<dbReference type="FunFam" id="1.20.140.10:FF:000013">
    <property type="entry name" value="Acyl-coenzyme A oxidase"/>
    <property type="match status" value="1"/>
</dbReference>
<organism evidence="19 20">
    <name type="scientific">Steinernema glaseri</name>
    <dbReference type="NCBI Taxonomy" id="37863"/>
    <lineage>
        <taxon>Eukaryota</taxon>
        <taxon>Metazoa</taxon>
        <taxon>Ecdysozoa</taxon>
        <taxon>Nematoda</taxon>
        <taxon>Chromadorea</taxon>
        <taxon>Rhabditida</taxon>
        <taxon>Tylenchina</taxon>
        <taxon>Panagrolaimomorpha</taxon>
        <taxon>Strongyloidoidea</taxon>
        <taxon>Steinernematidae</taxon>
        <taxon>Steinernema</taxon>
    </lineage>
</organism>
<dbReference type="FunFam" id="1.20.140.10:FF:000005">
    <property type="entry name" value="Acyl-coenzyme A oxidase"/>
    <property type="match status" value="1"/>
</dbReference>
<dbReference type="GO" id="GO:0055088">
    <property type="term" value="P:lipid homeostasis"/>
    <property type="evidence" value="ECO:0007669"/>
    <property type="project" value="TreeGrafter"/>
</dbReference>
<keyword evidence="5 13" id="KW-0285">Flavoprotein</keyword>
<sequence>MSMNSWITDGDNVDITNERRKATFSTDALSEFIYGGKDKVRRRREIAKYVDEHQELHDPVPVPFLSREERIENASRAVVALKKHMDRCVEKGNEEEEMLMTMLVCNLDGKPTNLQYAMFIPTLETQADEEQKRWWLQRAKNLEILGTYAQTELGHGTMLRRLETTATFDKASDCFVLHSPTVTSSKWWPGNLGKCSNYCIVVAQLYIDGKCYGPHTFMVQLRDEKTHLPLPGITVGDIGPKFGINSVDNGFLRFDHVKIPRRHMMMAHARVERDGSFVKPIHSKLSYGAMVFVRSQMTTHQAIFLAMAATITTRYSAIRRQGLIDPKGDEVQVLDYQTQQHRLFPQIARSFAFLFTGQYVKKLYSQVTDDIAAGNAELLPELHALTSGLKAVVTHQTGLGIEQCRMACGGHGYSEASGIPLLYTQAIGGCTYEGENMVMLLQTARFLMRAAGKVRAGKGAKIGRQSQVDYLFEKGPEKCRIDHRILTESASSTEAVIETFEHVARRLTLSAYDRLQLAKASGQPEHNAWNQCAVDLTKASRAHTRLFIAKSFVETVKEITDFGVATVMNDLMNLYLLYELSEMSGHLLEDGFVSGQQMSYIQNAVYKLLAKIRPNAVSIVDSFVFDDRQLKSVLGRRDGHVYENMLEWAKHSSLNKTQVISAYDKYLGPMMKETKAKL</sequence>
<evidence type="ECO:0000259" key="16">
    <source>
        <dbReference type="Pfam" id="PF01756"/>
    </source>
</evidence>
<evidence type="ECO:0000256" key="4">
    <source>
        <dbReference type="ARBA" id="ARBA00006288"/>
    </source>
</evidence>
<dbReference type="GO" id="GO:0071949">
    <property type="term" value="F:FAD binding"/>
    <property type="evidence" value="ECO:0007669"/>
    <property type="project" value="InterPro"/>
</dbReference>
<dbReference type="InterPro" id="IPR046373">
    <property type="entry name" value="Acyl-CoA_Oxase/DH_mid-dom_sf"/>
</dbReference>
<evidence type="ECO:0000256" key="7">
    <source>
        <dbReference type="ARBA" id="ARBA00022827"/>
    </source>
</evidence>
<proteinExistence type="inferred from homology"/>
<evidence type="ECO:0000256" key="11">
    <source>
        <dbReference type="ARBA" id="ARBA00023098"/>
    </source>
</evidence>
<evidence type="ECO:0000313" key="20">
    <source>
        <dbReference type="WBParaSite" id="L893_g9231.t1"/>
    </source>
</evidence>
<dbReference type="Pfam" id="PF01756">
    <property type="entry name" value="ACOX"/>
    <property type="match status" value="1"/>
</dbReference>
<evidence type="ECO:0000256" key="10">
    <source>
        <dbReference type="ARBA" id="ARBA00023002"/>
    </source>
</evidence>
<dbReference type="InterPro" id="IPR002655">
    <property type="entry name" value="Acyl-CoA_oxidase_C"/>
</dbReference>
<dbReference type="WBParaSite" id="L893_g9231.t1">
    <property type="protein sequence ID" value="L893_g9231.t1"/>
    <property type="gene ID" value="L893_g9231"/>
</dbReference>
<feature type="domain" description="Acyl-CoA oxidase C-terminal" evidence="16">
    <location>
        <begin position="493"/>
        <end position="672"/>
    </location>
</feature>
<dbReference type="GO" id="GO:0003997">
    <property type="term" value="F:acyl-CoA oxidase activity"/>
    <property type="evidence" value="ECO:0007669"/>
    <property type="project" value="InterPro"/>
</dbReference>
<keyword evidence="8" id="KW-0276">Fatty acid metabolism</keyword>
<feature type="binding site" evidence="15">
    <location>
        <position position="151"/>
    </location>
    <ligand>
        <name>FAD</name>
        <dbReference type="ChEBI" id="CHEBI:57692"/>
    </ligand>
</feature>
<dbReference type="Gene3D" id="1.10.540.10">
    <property type="entry name" value="Acyl-CoA dehydrogenase/oxidase, N-terminal domain"/>
    <property type="match status" value="1"/>
</dbReference>
<dbReference type="PANTHER" id="PTHR10909">
    <property type="entry name" value="ELECTRON TRANSPORT OXIDOREDUCTASE"/>
    <property type="match status" value="1"/>
</dbReference>
<dbReference type="Gene3D" id="2.40.110.10">
    <property type="entry name" value="Butyryl-CoA Dehydrogenase, subunit A, domain 2"/>
    <property type="match status" value="1"/>
</dbReference>
<keyword evidence="12" id="KW-0576">Peroxisome</keyword>
<feature type="domain" description="Acyl-CoA oxidase C-alpha1" evidence="18">
    <location>
        <begin position="287"/>
        <end position="448"/>
    </location>
</feature>
<comment type="pathway">
    <text evidence="3">Lipid metabolism; peroxisomal fatty acid beta-oxidation.</text>
</comment>
<comment type="subcellular location">
    <subcellularLocation>
        <location evidence="2">Peroxisome</location>
    </subcellularLocation>
</comment>
<evidence type="ECO:0000256" key="5">
    <source>
        <dbReference type="ARBA" id="ARBA00022630"/>
    </source>
</evidence>
<dbReference type="Pfam" id="PF14749">
    <property type="entry name" value="Acyl-CoA_ox_N"/>
    <property type="match status" value="1"/>
</dbReference>
<keyword evidence="9" id="KW-0067">ATP-binding</keyword>
<feature type="binding site" evidence="15">
    <location>
        <position position="190"/>
    </location>
    <ligand>
        <name>FAD</name>
        <dbReference type="ChEBI" id="CHEBI:57692"/>
    </ligand>
</feature>
<dbReference type="InterPro" id="IPR012258">
    <property type="entry name" value="Acyl-CoA_oxidase"/>
</dbReference>
<evidence type="ECO:0000256" key="13">
    <source>
        <dbReference type="PIRNR" id="PIRNR000168"/>
    </source>
</evidence>
<dbReference type="InterPro" id="IPR055060">
    <property type="entry name" value="ACOX_C_alpha1"/>
</dbReference>
<dbReference type="FunFam" id="2.40.110.10:FF:000003">
    <property type="entry name" value="Acyl-coenzyme A oxidase"/>
    <property type="match status" value="1"/>
</dbReference>
<evidence type="ECO:0000256" key="8">
    <source>
        <dbReference type="ARBA" id="ARBA00022832"/>
    </source>
</evidence>
<evidence type="ECO:0000256" key="15">
    <source>
        <dbReference type="PIRSR" id="PIRSR000168-2"/>
    </source>
</evidence>
<evidence type="ECO:0000313" key="19">
    <source>
        <dbReference type="Proteomes" id="UP000095287"/>
    </source>
</evidence>
<evidence type="ECO:0000256" key="12">
    <source>
        <dbReference type="ARBA" id="ARBA00023140"/>
    </source>
</evidence>
<evidence type="ECO:0000256" key="3">
    <source>
        <dbReference type="ARBA" id="ARBA00004846"/>
    </source>
</evidence>
<evidence type="ECO:0000259" key="18">
    <source>
        <dbReference type="Pfam" id="PF22924"/>
    </source>
</evidence>
<evidence type="ECO:0000256" key="1">
    <source>
        <dbReference type="ARBA" id="ARBA00001974"/>
    </source>
</evidence>
<dbReference type="PANTHER" id="PTHR10909:SF250">
    <property type="entry name" value="PEROXISOMAL ACYL-COENZYME A OXIDASE 1"/>
    <property type="match status" value="1"/>
</dbReference>
<keyword evidence="7 13" id="KW-0274">FAD</keyword>
<dbReference type="SUPFAM" id="SSF47203">
    <property type="entry name" value="Acyl-CoA dehydrogenase C-terminal domain-like"/>
    <property type="match status" value="2"/>
</dbReference>
<evidence type="ECO:0000256" key="2">
    <source>
        <dbReference type="ARBA" id="ARBA00004275"/>
    </source>
</evidence>
<accession>A0A1I8AU42</accession>
<evidence type="ECO:0000259" key="17">
    <source>
        <dbReference type="Pfam" id="PF14749"/>
    </source>
</evidence>
<dbReference type="InterPro" id="IPR037069">
    <property type="entry name" value="AcylCoA_DH/ox_N_sf"/>
</dbReference>
<dbReference type="AlphaFoldDB" id="A0A1I8AU42"/>
<dbReference type="GO" id="GO:0033540">
    <property type="term" value="P:fatty acid beta-oxidation using acyl-CoA oxidase"/>
    <property type="evidence" value="ECO:0007669"/>
    <property type="project" value="TreeGrafter"/>
</dbReference>
<feature type="active site" description="Proton acceptor" evidence="14">
    <location>
        <position position="433"/>
    </location>
</feature>
<feature type="domain" description="Acyl-coenzyme A oxidase N-terminal" evidence="17">
    <location>
        <begin position="26"/>
        <end position="145"/>
    </location>
</feature>
<comment type="similarity">
    <text evidence="4 13">Belongs to the acyl-CoA oxidase family.</text>
</comment>
<dbReference type="InterPro" id="IPR036250">
    <property type="entry name" value="AcylCo_DH-like_C"/>
</dbReference>
<reference evidence="20" key="1">
    <citation type="submission" date="2016-11" db="UniProtKB">
        <authorList>
            <consortium name="WormBaseParasite"/>
        </authorList>
    </citation>
    <scope>IDENTIFICATION</scope>
</reference>
<dbReference type="GO" id="GO:0005524">
    <property type="term" value="F:ATP binding"/>
    <property type="evidence" value="ECO:0007669"/>
    <property type="project" value="UniProtKB-KW"/>
</dbReference>
<keyword evidence="11" id="KW-0443">Lipid metabolism</keyword>
<keyword evidence="10" id="KW-0560">Oxidoreductase</keyword>
<keyword evidence="19" id="KW-1185">Reference proteome</keyword>
<dbReference type="FunFam" id="1.10.540.10:FF:000006">
    <property type="entry name" value="Acyl-coenzyme A oxidase"/>
    <property type="match status" value="1"/>
</dbReference>
<dbReference type="GO" id="GO:0005777">
    <property type="term" value="C:peroxisome"/>
    <property type="evidence" value="ECO:0007669"/>
    <property type="project" value="UniProtKB-SubCell"/>
</dbReference>
<comment type="cofactor">
    <cofactor evidence="1">
        <name>FAD</name>
        <dbReference type="ChEBI" id="CHEBI:57692"/>
    </cofactor>
</comment>
<dbReference type="Pfam" id="PF22924">
    <property type="entry name" value="ACOX_C_alpha1"/>
    <property type="match status" value="1"/>
</dbReference>
<evidence type="ECO:0000256" key="6">
    <source>
        <dbReference type="ARBA" id="ARBA00022741"/>
    </source>
</evidence>
<dbReference type="Gene3D" id="1.20.140.10">
    <property type="entry name" value="Butyryl-CoA Dehydrogenase, subunit A, domain 3"/>
    <property type="match status" value="2"/>
</dbReference>
<dbReference type="PIRSF" id="PIRSF000168">
    <property type="entry name" value="Acyl-CoA_oxidase"/>
    <property type="match status" value="1"/>
</dbReference>
<evidence type="ECO:0000256" key="14">
    <source>
        <dbReference type="PIRSR" id="PIRSR000168-1"/>
    </source>
</evidence>